<reference evidence="13 14" key="2">
    <citation type="submission" date="2020-11" db="EMBL/GenBank/DDBJ databases">
        <title>Sulfur oxidizing isolate from Hospital Hole Sinkhole.</title>
        <authorList>
            <person name="Scott K.M."/>
        </authorList>
    </citation>
    <scope>NUCLEOTIDE SEQUENCE [LARGE SCALE GENOMIC DNA]</scope>
    <source>
        <strain evidence="13 14">HH1</strain>
    </source>
</reference>
<keyword evidence="7" id="KW-0864">Zinc transport</keyword>
<keyword evidence="5" id="KW-0408">Iron</keyword>
<keyword evidence="8 10" id="KW-1133">Transmembrane helix</keyword>
<dbReference type="InterPro" id="IPR058533">
    <property type="entry name" value="Cation_efflux_TM"/>
</dbReference>
<dbReference type="SUPFAM" id="SSF161111">
    <property type="entry name" value="Cation efflux protein transmembrane domain-like"/>
    <property type="match status" value="1"/>
</dbReference>
<dbReference type="InterPro" id="IPR002524">
    <property type="entry name" value="Cation_efflux"/>
</dbReference>
<name>A0ABS0BYQ7_9GAMM</name>
<gene>
    <name evidence="13" type="ORF">H8792_011310</name>
</gene>
<keyword evidence="4" id="KW-1003">Cell membrane</keyword>
<evidence type="ECO:0000259" key="12">
    <source>
        <dbReference type="Pfam" id="PF16916"/>
    </source>
</evidence>
<evidence type="ECO:0000259" key="11">
    <source>
        <dbReference type="Pfam" id="PF01545"/>
    </source>
</evidence>
<evidence type="ECO:0000313" key="14">
    <source>
        <dbReference type="Proteomes" id="UP001193680"/>
    </source>
</evidence>
<dbReference type="Gene3D" id="1.20.1510.10">
    <property type="entry name" value="Cation efflux protein transmembrane domain"/>
    <property type="match status" value="1"/>
</dbReference>
<comment type="subcellular location">
    <subcellularLocation>
        <location evidence="1">Membrane</location>
        <topology evidence="1">Multi-pass membrane protein</topology>
    </subcellularLocation>
</comment>
<dbReference type="Pfam" id="PF16916">
    <property type="entry name" value="ZT_dimer"/>
    <property type="match status" value="1"/>
</dbReference>
<feature type="transmembrane region" description="Helical" evidence="10">
    <location>
        <begin position="12"/>
        <end position="30"/>
    </location>
</feature>
<comment type="similarity">
    <text evidence="2">Belongs to the cation diffusion facilitator (CDF) transporter (TC 2.A.4) family. FieF subfamily.</text>
</comment>
<comment type="caution">
    <text evidence="13">The sequence shown here is derived from an EMBL/GenBank/DDBJ whole genome shotgun (WGS) entry which is preliminary data.</text>
</comment>
<dbReference type="RefSeq" id="WP_185979077.1">
    <property type="nucleotide sequence ID" value="NZ_JACBGI020000032.1"/>
</dbReference>
<dbReference type="InterPro" id="IPR027470">
    <property type="entry name" value="Cation_efflux_CTD"/>
</dbReference>
<dbReference type="InterPro" id="IPR027469">
    <property type="entry name" value="Cation_efflux_TMD_sf"/>
</dbReference>
<evidence type="ECO:0000256" key="7">
    <source>
        <dbReference type="ARBA" id="ARBA00022906"/>
    </source>
</evidence>
<evidence type="ECO:0000256" key="6">
    <source>
        <dbReference type="ARBA" id="ARBA00022692"/>
    </source>
</evidence>
<feature type="transmembrane region" description="Helical" evidence="10">
    <location>
        <begin position="79"/>
        <end position="100"/>
    </location>
</feature>
<keyword evidence="14" id="KW-1185">Reference proteome</keyword>
<dbReference type="PANTHER" id="PTHR43840">
    <property type="entry name" value="MITOCHONDRIAL METAL TRANSPORTER 1-RELATED"/>
    <property type="match status" value="1"/>
</dbReference>
<keyword evidence="6 10" id="KW-0812">Transmembrane</keyword>
<evidence type="ECO:0000256" key="8">
    <source>
        <dbReference type="ARBA" id="ARBA00022989"/>
    </source>
</evidence>
<dbReference type="SUPFAM" id="SSF160240">
    <property type="entry name" value="Cation efflux protein cytoplasmic domain-like"/>
    <property type="match status" value="1"/>
</dbReference>
<dbReference type="NCBIfam" id="TIGR01297">
    <property type="entry name" value="CDF"/>
    <property type="match status" value="1"/>
</dbReference>
<dbReference type="InterPro" id="IPR050291">
    <property type="entry name" value="CDF_Transporter"/>
</dbReference>
<feature type="transmembrane region" description="Helical" evidence="10">
    <location>
        <begin position="149"/>
        <end position="167"/>
    </location>
</feature>
<keyword evidence="9 10" id="KW-0472">Membrane</keyword>
<dbReference type="PANTHER" id="PTHR43840:SF41">
    <property type="entry name" value="CATION-EFFLUX PUMP FIEF"/>
    <property type="match status" value="1"/>
</dbReference>
<feature type="domain" description="Cation efflux protein transmembrane" evidence="11">
    <location>
        <begin position="13"/>
        <end position="202"/>
    </location>
</feature>
<keyword evidence="3" id="KW-0813">Transport</keyword>
<organism evidence="13 14">
    <name type="scientific">Thiomicrorhabdus heinhorstiae</name>
    <dbReference type="NCBI Taxonomy" id="2748010"/>
    <lineage>
        <taxon>Bacteria</taxon>
        <taxon>Pseudomonadati</taxon>
        <taxon>Pseudomonadota</taxon>
        <taxon>Gammaproteobacteria</taxon>
        <taxon>Thiotrichales</taxon>
        <taxon>Piscirickettsiaceae</taxon>
        <taxon>Thiomicrorhabdus</taxon>
    </lineage>
</organism>
<protein>
    <submittedName>
        <fullName evidence="13">Cation diffusion facilitator family transporter</fullName>
    </submittedName>
</protein>
<evidence type="ECO:0000256" key="3">
    <source>
        <dbReference type="ARBA" id="ARBA00022448"/>
    </source>
</evidence>
<keyword evidence="5" id="KW-0410">Iron transport</keyword>
<evidence type="ECO:0000256" key="9">
    <source>
        <dbReference type="ARBA" id="ARBA00023136"/>
    </source>
</evidence>
<dbReference type="InterPro" id="IPR036837">
    <property type="entry name" value="Cation_efflux_CTD_sf"/>
</dbReference>
<evidence type="ECO:0000256" key="5">
    <source>
        <dbReference type="ARBA" id="ARBA00022496"/>
    </source>
</evidence>
<feature type="domain" description="Cation efflux protein cytoplasmic" evidence="12">
    <location>
        <begin position="206"/>
        <end position="282"/>
    </location>
</feature>
<evidence type="ECO:0000256" key="4">
    <source>
        <dbReference type="ARBA" id="ARBA00022475"/>
    </source>
</evidence>
<evidence type="ECO:0000256" key="10">
    <source>
        <dbReference type="SAM" id="Phobius"/>
    </source>
</evidence>
<sequence length="297" mass="33146">MNKRLLVRAATYASVGIAVFLLILKLTAWLRTDSVSILASLLDSALDTAASVMIAVAVHIAQTPPDKEHRFGHGKAEPLAALAQSVFISGSAAYLIIYSIDRIIEPQVLSHTDVAIWYMITSLILTLCLIAFQQYVIKKTESTAIEADSMHYISDVMANLLIILSLLFSQWTLLDPVLALLIGLWILRSAIKIGNKAANQLLDHELPEEMRQAIQNTIMQTPRVRGFNDLRTYQSGPNRFVQLDLELDDDLSLMEAHAIAENVTEALRAKFDHIDVIIHQEPVSLKHDPQHHTWGKE</sequence>
<evidence type="ECO:0000256" key="2">
    <source>
        <dbReference type="ARBA" id="ARBA00010212"/>
    </source>
</evidence>
<dbReference type="Pfam" id="PF01545">
    <property type="entry name" value="Cation_efflux"/>
    <property type="match status" value="1"/>
</dbReference>
<evidence type="ECO:0000256" key="1">
    <source>
        <dbReference type="ARBA" id="ARBA00004141"/>
    </source>
</evidence>
<proteinExistence type="inferred from homology"/>
<dbReference type="Gene3D" id="3.30.70.1350">
    <property type="entry name" value="Cation efflux protein, cytoplasmic domain"/>
    <property type="match status" value="1"/>
</dbReference>
<keyword evidence="7" id="KW-0862">Zinc</keyword>
<feature type="transmembrane region" description="Helical" evidence="10">
    <location>
        <begin position="115"/>
        <end position="137"/>
    </location>
</feature>
<evidence type="ECO:0000313" key="13">
    <source>
        <dbReference type="EMBL" id="MBF6058932.1"/>
    </source>
</evidence>
<dbReference type="EMBL" id="JACBGI020000032">
    <property type="protein sequence ID" value="MBF6058932.1"/>
    <property type="molecule type" value="Genomic_DNA"/>
</dbReference>
<reference evidence="13 14" key="1">
    <citation type="submission" date="2020-06" db="EMBL/GenBank/DDBJ databases">
        <authorList>
            <person name="Scott K."/>
        </authorList>
    </citation>
    <scope>NUCLEOTIDE SEQUENCE [LARGE SCALE GENOMIC DNA]</scope>
    <source>
        <strain evidence="13 14">HH1</strain>
    </source>
</reference>
<accession>A0ABS0BYQ7</accession>
<keyword evidence="7" id="KW-0406">Ion transport</keyword>
<dbReference type="Proteomes" id="UP001193680">
    <property type="component" value="Unassembled WGS sequence"/>
</dbReference>